<feature type="domain" description="Fe-containing alcohol dehydrogenase-like C-terminal" evidence="2">
    <location>
        <begin position="171"/>
        <end position="367"/>
    </location>
</feature>
<dbReference type="InterPro" id="IPR039697">
    <property type="entry name" value="Alcohol_dehydrogenase_Fe"/>
</dbReference>
<dbReference type="FunFam" id="1.20.1090.10:FF:000001">
    <property type="entry name" value="Aldehyde-alcohol dehydrogenase"/>
    <property type="match status" value="1"/>
</dbReference>
<dbReference type="InterPro" id="IPR056798">
    <property type="entry name" value="ADH_Fe_C"/>
</dbReference>
<dbReference type="CDD" id="cd08180">
    <property type="entry name" value="PDD"/>
    <property type="match status" value="1"/>
</dbReference>
<dbReference type="GO" id="GO:0046872">
    <property type="term" value="F:metal ion binding"/>
    <property type="evidence" value="ECO:0007669"/>
    <property type="project" value="InterPro"/>
</dbReference>
<dbReference type="RefSeq" id="WP_068752188.1">
    <property type="nucleotide sequence ID" value="NZ_LR214441.1"/>
</dbReference>
<accession>A0A1C0AKD7</accession>
<dbReference type="Pfam" id="PF00465">
    <property type="entry name" value="Fe-ADH"/>
    <property type="match status" value="1"/>
</dbReference>
<dbReference type="Proteomes" id="UP000093501">
    <property type="component" value="Unassembled WGS sequence"/>
</dbReference>
<organism evidence="3 4">
    <name type="scientific">Tessaracoccus lapidicaptus</name>
    <dbReference type="NCBI Taxonomy" id="1427523"/>
    <lineage>
        <taxon>Bacteria</taxon>
        <taxon>Bacillati</taxon>
        <taxon>Actinomycetota</taxon>
        <taxon>Actinomycetes</taxon>
        <taxon>Propionibacteriales</taxon>
        <taxon>Propionibacteriaceae</taxon>
        <taxon>Tessaracoccus</taxon>
    </lineage>
</organism>
<evidence type="ECO:0000259" key="1">
    <source>
        <dbReference type="Pfam" id="PF00465"/>
    </source>
</evidence>
<evidence type="ECO:0000259" key="2">
    <source>
        <dbReference type="Pfam" id="PF25137"/>
    </source>
</evidence>
<feature type="domain" description="Alcohol dehydrogenase iron-type/glycerol dehydrogenase GldA" evidence="1">
    <location>
        <begin position="10"/>
        <end position="158"/>
    </location>
</feature>
<sequence>MGEFGLGPTLLHGAGALDALSQFAGERVLVVTDTGIAGTPTLGIVREHLAGAEITVFDGVTPDPSTTVVAEGLAAYYAAGPHAVVAVGGGSVIDAAKAMHLIATQQGRGAPWGLAVVPTTSGSGSEVTSVAVVTDEVNQVKIPLIDQRLMPRLAILDPVAVRGCPPRVSMDAGMDALTHAVEAYVATGASDFSDAFAEKAVQLIRTWLPVVHRDPGNLEARERMHNAATLAAVAFENAGLGLTHSLAHAIGGHFHVAHGRLNSVLLPHVIGFNAGDAAAAERYYQLALDSGLDPAGRRSGATKLRSAVQRLAGQVEMPHTLTEAGVDPVEFHRAVDTLAAQALADGCTPFNPVCPTQRDLRALLRSAL</sequence>
<evidence type="ECO:0000313" key="3">
    <source>
        <dbReference type="EMBL" id="OCL33082.1"/>
    </source>
</evidence>
<gene>
    <name evidence="3" type="ORF">BCR15_07340</name>
</gene>
<keyword evidence="4" id="KW-1185">Reference proteome</keyword>
<proteinExistence type="predicted"/>
<dbReference type="PANTHER" id="PTHR11496">
    <property type="entry name" value="ALCOHOL DEHYDROGENASE"/>
    <property type="match status" value="1"/>
</dbReference>
<evidence type="ECO:0000313" key="4">
    <source>
        <dbReference type="Proteomes" id="UP000093501"/>
    </source>
</evidence>
<dbReference type="Pfam" id="PF25137">
    <property type="entry name" value="ADH_Fe_C"/>
    <property type="match status" value="1"/>
</dbReference>
<dbReference type="GO" id="GO:0004022">
    <property type="term" value="F:alcohol dehydrogenase (NAD+) activity"/>
    <property type="evidence" value="ECO:0007669"/>
    <property type="project" value="UniProtKB-ARBA"/>
</dbReference>
<dbReference type="Gene3D" id="1.20.1090.10">
    <property type="entry name" value="Dehydroquinate synthase-like - alpha domain"/>
    <property type="match status" value="1"/>
</dbReference>
<protein>
    <submittedName>
        <fullName evidence="3">Uncharacterized protein</fullName>
    </submittedName>
</protein>
<dbReference type="AlphaFoldDB" id="A0A1C0AKD7"/>
<comment type="caution">
    <text evidence="3">The sequence shown here is derived from an EMBL/GenBank/DDBJ whole genome shotgun (WGS) entry which is preliminary data.</text>
</comment>
<dbReference type="FunFam" id="3.40.50.1970:FF:000003">
    <property type="entry name" value="Alcohol dehydrogenase, iron-containing"/>
    <property type="match status" value="1"/>
</dbReference>
<dbReference type="Gene3D" id="3.40.50.1970">
    <property type="match status" value="1"/>
</dbReference>
<dbReference type="PANTHER" id="PTHR11496:SF83">
    <property type="entry name" value="HYDROXYACID-OXOACID TRANSHYDROGENASE, MITOCHONDRIAL"/>
    <property type="match status" value="1"/>
</dbReference>
<dbReference type="InterPro" id="IPR001670">
    <property type="entry name" value="ADH_Fe/GldA"/>
</dbReference>
<reference evidence="4" key="1">
    <citation type="submission" date="2016-07" db="EMBL/GenBank/DDBJ databases">
        <authorList>
            <person name="Florea S."/>
            <person name="Webb J.S."/>
            <person name="Jaromczyk J."/>
            <person name="Schardl C.L."/>
        </authorList>
    </citation>
    <scope>NUCLEOTIDE SEQUENCE [LARGE SCALE GENOMIC DNA]</scope>
    <source>
        <strain evidence="4">IPBSL-7</strain>
    </source>
</reference>
<dbReference type="SUPFAM" id="SSF56796">
    <property type="entry name" value="Dehydroquinate synthase-like"/>
    <property type="match status" value="1"/>
</dbReference>
<dbReference type="EMBL" id="MBQD01000023">
    <property type="protein sequence ID" value="OCL33082.1"/>
    <property type="molecule type" value="Genomic_DNA"/>
</dbReference>
<name>A0A1C0AKD7_9ACTN</name>